<keyword evidence="2" id="KW-1133">Transmembrane helix</keyword>
<accession>A0A5B8U8T8</accession>
<gene>
    <name evidence="3" type="ORF">FSW04_18735</name>
</gene>
<dbReference type="Proteomes" id="UP000321805">
    <property type="component" value="Chromosome"/>
</dbReference>
<dbReference type="EMBL" id="CP042430">
    <property type="protein sequence ID" value="QEC49405.1"/>
    <property type="molecule type" value="Genomic_DNA"/>
</dbReference>
<feature type="compositionally biased region" description="Basic and acidic residues" evidence="1">
    <location>
        <begin position="34"/>
        <end position="51"/>
    </location>
</feature>
<feature type="region of interest" description="Disordered" evidence="1">
    <location>
        <begin position="1"/>
        <end position="53"/>
    </location>
</feature>
<organism evidence="3 4">
    <name type="scientific">Baekduia soli</name>
    <dbReference type="NCBI Taxonomy" id="496014"/>
    <lineage>
        <taxon>Bacteria</taxon>
        <taxon>Bacillati</taxon>
        <taxon>Actinomycetota</taxon>
        <taxon>Thermoleophilia</taxon>
        <taxon>Solirubrobacterales</taxon>
        <taxon>Baekduiaceae</taxon>
        <taxon>Baekduia</taxon>
    </lineage>
</organism>
<dbReference type="KEGG" id="bsol:FSW04_18735"/>
<keyword evidence="2" id="KW-0812">Transmembrane</keyword>
<keyword evidence="4" id="KW-1185">Reference proteome</keyword>
<protein>
    <submittedName>
        <fullName evidence="3">Uncharacterized protein</fullName>
    </submittedName>
</protein>
<dbReference type="OrthoDB" id="5244230at2"/>
<evidence type="ECO:0000313" key="4">
    <source>
        <dbReference type="Proteomes" id="UP000321805"/>
    </source>
</evidence>
<dbReference type="AlphaFoldDB" id="A0A5B8U8T8"/>
<evidence type="ECO:0000256" key="2">
    <source>
        <dbReference type="SAM" id="Phobius"/>
    </source>
</evidence>
<keyword evidence="2" id="KW-0472">Membrane</keyword>
<dbReference type="RefSeq" id="WP_146921766.1">
    <property type="nucleotide sequence ID" value="NZ_CP042430.1"/>
</dbReference>
<feature type="transmembrane region" description="Helical" evidence="2">
    <location>
        <begin position="80"/>
        <end position="98"/>
    </location>
</feature>
<feature type="compositionally biased region" description="Basic residues" evidence="1">
    <location>
        <begin position="1"/>
        <end position="14"/>
    </location>
</feature>
<sequence>MAQTKRKRRTKHRGNAAGMVESRGRTGRAPTASERAKTNKALRSDRLDRPPSWRSAANRAGIASVLFIVVVAVLQKNIVMALAIGLLMFAMYVPLGYYTDAYIYKRRQAKKAQGKL</sequence>
<feature type="transmembrane region" description="Helical" evidence="2">
    <location>
        <begin position="56"/>
        <end position="74"/>
    </location>
</feature>
<reference evidence="3 4" key="1">
    <citation type="journal article" date="2018" name="J. Microbiol.">
        <title>Baekduia soli gen. nov., sp. nov., a novel bacterium isolated from the soil of Baekdu Mountain and proposal of a novel family name, Baekduiaceae fam. nov.</title>
        <authorList>
            <person name="An D.S."/>
            <person name="Siddiqi M.Z."/>
            <person name="Kim K.H."/>
            <person name="Yu H.S."/>
            <person name="Im W.T."/>
        </authorList>
    </citation>
    <scope>NUCLEOTIDE SEQUENCE [LARGE SCALE GENOMIC DNA]</scope>
    <source>
        <strain evidence="3 4">BR7-21</strain>
    </source>
</reference>
<evidence type="ECO:0000256" key="1">
    <source>
        <dbReference type="SAM" id="MobiDB-lite"/>
    </source>
</evidence>
<evidence type="ECO:0000313" key="3">
    <source>
        <dbReference type="EMBL" id="QEC49405.1"/>
    </source>
</evidence>
<proteinExistence type="predicted"/>
<name>A0A5B8U8T8_9ACTN</name>